<sequence length="384" mass="44262">MKISLYTCTFSLLFLISACNKSKEIPVITPESMVTRELALTELADEVSYIKLDNSVLLSDIKDVKRVEEGYLIRNNDGLFLFGTNGKFRNQIGKKGKGPGEYVYVDDFTVNPATGEIFLVNLKKVFVYNFAGELLSSFETPDSLNFKNIVFFENRLFFPKGFGFSGLKNEWYATDLKGHVTNQKQNFVEVGELRVDYLIHPIFNDGKSLFYWNQLNDTIFCIDEKCKPAYLFAKDKFRVTENDLASGENYRNKSSWQMLSVQGTKKYLFFDYILIKDRLRVYTMFDKNKNIMYKIASSMLGAETINLNDFDNGPAFVPVSTYHSDSEEFLLGWINSFQLKMLVESTEFKNSTPKFPEKKKELEQLANSLNENDNPVLMLVKLKE</sequence>
<name>A0A6I6K0N9_9BACT</name>
<dbReference type="InterPro" id="IPR011042">
    <property type="entry name" value="6-blade_b-propeller_TolB-like"/>
</dbReference>
<gene>
    <name evidence="1" type="ORF">GM418_25995</name>
</gene>
<reference evidence="1 2" key="1">
    <citation type="submission" date="2019-11" db="EMBL/GenBank/DDBJ databases">
        <authorList>
            <person name="Zheng R.K."/>
            <person name="Sun C.M."/>
        </authorList>
    </citation>
    <scope>NUCLEOTIDE SEQUENCE [LARGE SCALE GENOMIC DNA]</scope>
    <source>
        <strain evidence="1 2">WC007</strain>
    </source>
</reference>
<dbReference type="RefSeq" id="WP_158870414.1">
    <property type="nucleotide sequence ID" value="NZ_CP046401.1"/>
</dbReference>
<dbReference type="Gene3D" id="2.120.10.30">
    <property type="entry name" value="TolB, C-terminal domain"/>
    <property type="match status" value="1"/>
</dbReference>
<dbReference type="AlphaFoldDB" id="A0A6I6K0N9"/>
<keyword evidence="2" id="KW-1185">Reference proteome</keyword>
<evidence type="ECO:0000313" key="2">
    <source>
        <dbReference type="Proteomes" id="UP000428260"/>
    </source>
</evidence>
<protein>
    <submittedName>
        <fullName evidence="1">6-bladed beta-propeller</fullName>
    </submittedName>
</protein>
<dbReference type="PROSITE" id="PS51257">
    <property type="entry name" value="PROKAR_LIPOPROTEIN"/>
    <property type="match status" value="1"/>
</dbReference>
<proteinExistence type="predicted"/>
<evidence type="ECO:0000313" key="1">
    <source>
        <dbReference type="EMBL" id="QGY46988.1"/>
    </source>
</evidence>
<dbReference type="KEGG" id="mcos:GM418_25995"/>
<organism evidence="1 2">
    <name type="scientific">Maribellus comscasis</name>
    <dbReference type="NCBI Taxonomy" id="2681766"/>
    <lineage>
        <taxon>Bacteria</taxon>
        <taxon>Pseudomonadati</taxon>
        <taxon>Bacteroidota</taxon>
        <taxon>Bacteroidia</taxon>
        <taxon>Marinilabiliales</taxon>
        <taxon>Prolixibacteraceae</taxon>
        <taxon>Maribellus</taxon>
    </lineage>
</organism>
<dbReference type="Proteomes" id="UP000428260">
    <property type="component" value="Chromosome"/>
</dbReference>
<dbReference type="Pfam" id="PF17170">
    <property type="entry name" value="DUF5128"/>
    <property type="match status" value="1"/>
</dbReference>
<accession>A0A6I6K0N9</accession>
<dbReference type="EMBL" id="CP046401">
    <property type="protein sequence ID" value="QGY46988.1"/>
    <property type="molecule type" value="Genomic_DNA"/>
</dbReference>